<feature type="transmembrane region" description="Helical" evidence="1">
    <location>
        <begin position="12"/>
        <end position="38"/>
    </location>
</feature>
<reference evidence="2 3" key="1">
    <citation type="submission" date="2020-08" db="EMBL/GenBank/DDBJ databases">
        <title>Description of novel Flavobacterium F-392 isolate.</title>
        <authorList>
            <person name="Saticioglu I.B."/>
            <person name="Duman M."/>
            <person name="Altun S."/>
        </authorList>
    </citation>
    <scope>NUCLEOTIDE SEQUENCE [LARGE SCALE GENOMIC DNA]</scope>
    <source>
        <strain evidence="2 3">F-392</strain>
    </source>
</reference>
<evidence type="ECO:0000256" key="1">
    <source>
        <dbReference type="SAM" id="Phobius"/>
    </source>
</evidence>
<comment type="caution">
    <text evidence="2">The sequence shown here is derived from an EMBL/GenBank/DDBJ whole genome shotgun (WGS) entry which is preliminary data.</text>
</comment>
<protein>
    <submittedName>
        <fullName evidence="2">Cbb3-type cytochrome c oxidase subunit 3</fullName>
    </submittedName>
</protein>
<sequence>MFEQIKHNMETIAGVAIYPILSLLIFFIFFVGLGIWVLSYKKEKLNELSQIPLQDN</sequence>
<name>A0A923MXU9_9FLAO</name>
<keyword evidence="3" id="KW-1185">Reference proteome</keyword>
<dbReference type="Proteomes" id="UP000641454">
    <property type="component" value="Unassembled WGS sequence"/>
</dbReference>
<evidence type="ECO:0000313" key="2">
    <source>
        <dbReference type="EMBL" id="MBC5843090.1"/>
    </source>
</evidence>
<proteinExistence type="predicted"/>
<keyword evidence="1" id="KW-1133">Transmembrane helix</keyword>
<keyword evidence="1" id="KW-0812">Transmembrane</keyword>
<evidence type="ECO:0000313" key="3">
    <source>
        <dbReference type="Proteomes" id="UP000641454"/>
    </source>
</evidence>
<dbReference type="AlphaFoldDB" id="A0A923MXU9"/>
<organism evidence="2 3">
    <name type="scientific">Flavobacterium muglaense</name>
    <dbReference type="NCBI Taxonomy" id="2764716"/>
    <lineage>
        <taxon>Bacteria</taxon>
        <taxon>Pseudomonadati</taxon>
        <taxon>Bacteroidota</taxon>
        <taxon>Flavobacteriia</taxon>
        <taxon>Flavobacteriales</taxon>
        <taxon>Flavobacteriaceae</taxon>
        <taxon>Flavobacterium</taxon>
    </lineage>
</organism>
<accession>A0A923MXU9</accession>
<dbReference type="RefSeq" id="WP_187016790.1">
    <property type="nucleotide sequence ID" value="NZ_JACRUK010000002.1"/>
</dbReference>
<keyword evidence="1" id="KW-0472">Membrane</keyword>
<gene>
    <name evidence="2" type="ORF">H8R25_01365</name>
</gene>
<dbReference type="EMBL" id="JACRUL010000002">
    <property type="protein sequence ID" value="MBC5843090.1"/>
    <property type="molecule type" value="Genomic_DNA"/>
</dbReference>